<name>A0A9W9YR95_9CNID</name>
<comment type="caution">
    <text evidence="2">The sequence shown here is derived from an EMBL/GenBank/DDBJ whole genome shotgun (WGS) entry which is preliminary data.</text>
</comment>
<protein>
    <submittedName>
        <fullName evidence="2">Uncharacterized protein</fullName>
    </submittedName>
</protein>
<feature type="region of interest" description="Disordered" evidence="1">
    <location>
        <begin position="371"/>
        <end position="403"/>
    </location>
</feature>
<gene>
    <name evidence="2" type="ORF">OS493_018063</name>
</gene>
<reference evidence="2" key="1">
    <citation type="submission" date="2023-01" db="EMBL/GenBank/DDBJ databases">
        <title>Genome assembly of the deep-sea coral Lophelia pertusa.</title>
        <authorList>
            <person name="Herrera S."/>
            <person name="Cordes E."/>
        </authorList>
    </citation>
    <scope>NUCLEOTIDE SEQUENCE</scope>
    <source>
        <strain evidence="2">USNM1676648</strain>
        <tissue evidence="2">Polyp</tissue>
    </source>
</reference>
<dbReference type="AlphaFoldDB" id="A0A9W9YR95"/>
<dbReference type="Proteomes" id="UP001163046">
    <property type="component" value="Unassembled WGS sequence"/>
</dbReference>
<feature type="compositionally biased region" description="Acidic residues" evidence="1">
    <location>
        <begin position="85"/>
        <end position="99"/>
    </location>
</feature>
<feature type="compositionally biased region" description="Basic and acidic residues" evidence="1">
    <location>
        <begin position="379"/>
        <end position="396"/>
    </location>
</feature>
<evidence type="ECO:0000313" key="3">
    <source>
        <dbReference type="Proteomes" id="UP001163046"/>
    </source>
</evidence>
<evidence type="ECO:0000256" key="1">
    <source>
        <dbReference type="SAM" id="MobiDB-lite"/>
    </source>
</evidence>
<feature type="region of interest" description="Disordered" evidence="1">
    <location>
        <begin position="43"/>
        <end position="101"/>
    </location>
</feature>
<dbReference type="EMBL" id="MU827311">
    <property type="protein sequence ID" value="KAJ7360079.1"/>
    <property type="molecule type" value="Genomic_DNA"/>
</dbReference>
<proteinExistence type="predicted"/>
<evidence type="ECO:0000313" key="2">
    <source>
        <dbReference type="EMBL" id="KAJ7360079.1"/>
    </source>
</evidence>
<keyword evidence="3" id="KW-1185">Reference proteome</keyword>
<accession>A0A9W9YR95</accession>
<feature type="compositionally biased region" description="Basic and acidic residues" evidence="1">
    <location>
        <begin position="69"/>
        <end position="84"/>
    </location>
</feature>
<sequence>MAGGKRGIKRAAFPYIEREAQVEGEDSGDKVAAVPTVDLTNFEDDSAEIDSSANSHRALEASRRKKARKSETAAKAKADLHDEEASVEEEEKEEEEEGVEMARRRELLRKLKETKQESKAIQSGNFTCKRVRCPLCHSQMSESTSEEGETYLWCPNKCNLPYKPNNEKARYLGELSVRLNAKFVNPNHLPDCKHGETAALLHLSGEKVKAELQDTLFYICPKKVAEGRCDFVTAAEEEDELEAEFLETLYRNRNEKIVRFAEDNHKANENSFELDSSSDEEDGMDEIIDALYTHVIRRDEEISRGNSALNTLSVGEISEEILPSDGDMEVYSASDNEAEIEEILREIYESVDQEGGRMEIEQTASQRVVPPAHQMSHRVRNEENGHENTQVEREAGGRVVEASPPQEVCRRNAKII</sequence>
<organism evidence="2 3">
    <name type="scientific">Desmophyllum pertusum</name>
    <dbReference type="NCBI Taxonomy" id="174260"/>
    <lineage>
        <taxon>Eukaryota</taxon>
        <taxon>Metazoa</taxon>
        <taxon>Cnidaria</taxon>
        <taxon>Anthozoa</taxon>
        <taxon>Hexacorallia</taxon>
        <taxon>Scleractinia</taxon>
        <taxon>Caryophylliina</taxon>
        <taxon>Caryophylliidae</taxon>
        <taxon>Desmophyllum</taxon>
    </lineage>
</organism>